<gene>
    <name evidence="2" type="ORF">ST47_g7422</name>
</gene>
<proteinExistence type="predicted"/>
<dbReference type="Proteomes" id="UP000076837">
    <property type="component" value="Unassembled WGS sequence"/>
</dbReference>
<accession>A0A163AX58</accession>
<feature type="compositionally biased region" description="Low complexity" evidence="1">
    <location>
        <begin position="204"/>
        <end position="218"/>
    </location>
</feature>
<evidence type="ECO:0000313" key="2">
    <source>
        <dbReference type="EMBL" id="KZM21445.1"/>
    </source>
</evidence>
<feature type="region of interest" description="Disordered" evidence="1">
    <location>
        <begin position="149"/>
        <end position="244"/>
    </location>
</feature>
<comment type="caution">
    <text evidence="2">The sequence shown here is derived from an EMBL/GenBank/DDBJ whole genome shotgun (WGS) entry which is preliminary data.</text>
</comment>
<name>A0A163AX58_DIDRA</name>
<dbReference type="EMBL" id="JYNV01000244">
    <property type="protein sequence ID" value="KZM21445.1"/>
    <property type="molecule type" value="Genomic_DNA"/>
</dbReference>
<organism evidence="2 3">
    <name type="scientific">Didymella rabiei</name>
    <name type="common">Chickpea ascochyta blight fungus</name>
    <name type="synonym">Mycosphaerella rabiei</name>
    <dbReference type="NCBI Taxonomy" id="5454"/>
    <lineage>
        <taxon>Eukaryota</taxon>
        <taxon>Fungi</taxon>
        <taxon>Dikarya</taxon>
        <taxon>Ascomycota</taxon>
        <taxon>Pezizomycotina</taxon>
        <taxon>Dothideomycetes</taxon>
        <taxon>Pleosporomycetidae</taxon>
        <taxon>Pleosporales</taxon>
        <taxon>Pleosporineae</taxon>
        <taxon>Didymellaceae</taxon>
        <taxon>Ascochyta</taxon>
    </lineage>
</organism>
<evidence type="ECO:0000313" key="3">
    <source>
        <dbReference type="Proteomes" id="UP000076837"/>
    </source>
</evidence>
<dbReference type="AlphaFoldDB" id="A0A163AX58"/>
<sequence>MSSGHLTTYQPSTYDPTPPRQFNYEVLHFQNRGQNQIASTKIGTFASLQDAQHAAQDTLRSALEGCLAKGWIGYYCNDIDLEFRGLITGLVGEIDYACLSEVHIYAKARPYEPFQGQPASADEQWRALPSRQHSHTYAEYEEIQIQPPSTLHPSHLQSPTSNTHPDSPHSLEDGFSQTRPTYPNRPPAFVPRPTARYDQTMSIPRPRSASPAPASAAAEHPHEAPKPNRHGNALGGGHNIGDPYLGRRHSSLDLAGEGSGFRFPV</sequence>
<evidence type="ECO:0000256" key="1">
    <source>
        <dbReference type="SAM" id="MobiDB-lite"/>
    </source>
</evidence>
<reference evidence="2 3" key="1">
    <citation type="journal article" date="2016" name="Sci. Rep.">
        <title>Draft genome sequencing and secretome analysis of fungal phytopathogen Ascochyta rabiei provides insight into the necrotrophic effector repertoire.</title>
        <authorList>
            <person name="Verma S."/>
            <person name="Gazara R.K."/>
            <person name="Nizam S."/>
            <person name="Parween S."/>
            <person name="Chattopadhyay D."/>
            <person name="Verma P.K."/>
        </authorList>
    </citation>
    <scope>NUCLEOTIDE SEQUENCE [LARGE SCALE GENOMIC DNA]</scope>
    <source>
        <strain evidence="2 3">ArDII</strain>
    </source>
</reference>
<protein>
    <submittedName>
        <fullName evidence="2">Uncharacterized protein</fullName>
    </submittedName>
</protein>
<feature type="compositionally biased region" description="Polar residues" evidence="1">
    <location>
        <begin position="149"/>
        <end position="165"/>
    </location>
</feature>
<keyword evidence="3" id="KW-1185">Reference proteome</keyword>